<dbReference type="OrthoDB" id="9802472at2"/>
<keyword evidence="7" id="KW-0479">Metal-binding</keyword>
<accession>A0A1T5IWS2</accession>
<dbReference type="InterPro" id="IPR033649">
    <property type="entry name" value="MtLigD_Pol-like"/>
</dbReference>
<feature type="compositionally biased region" description="Basic and acidic residues" evidence="23">
    <location>
        <begin position="853"/>
        <end position="867"/>
    </location>
</feature>
<evidence type="ECO:0000256" key="7">
    <source>
        <dbReference type="ARBA" id="ARBA00022723"/>
    </source>
</evidence>
<comment type="similarity">
    <text evidence="21">In the C-terminal section; belongs to the ATP-dependent DNA ligase family.</text>
</comment>
<dbReference type="Pfam" id="PF21686">
    <property type="entry name" value="LigD_Prim-Pol"/>
    <property type="match status" value="1"/>
</dbReference>
<keyword evidence="6" id="KW-0540">Nuclease</keyword>
<dbReference type="InterPro" id="IPR052171">
    <property type="entry name" value="NHEJ_LigD"/>
</dbReference>
<keyword evidence="11" id="KW-0269">Exonuclease</keyword>
<dbReference type="GO" id="GO:0004527">
    <property type="term" value="F:exonuclease activity"/>
    <property type="evidence" value="ECO:0007669"/>
    <property type="project" value="UniProtKB-KW"/>
</dbReference>
<evidence type="ECO:0000313" key="26">
    <source>
        <dbReference type="Proteomes" id="UP000190857"/>
    </source>
</evidence>
<evidence type="ECO:0000256" key="17">
    <source>
        <dbReference type="ARBA" id="ARBA00023211"/>
    </source>
</evidence>
<dbReference type="InterPro" id="IPR012310">
    <property type="entry name" value="DNA_ligase_ATP-dep_cent"/>
</dbReference>
<dbReference type="PROSITE" id="PS50160">
    <property type="entry name" value="DNA_LIGASE_A3"/>
    <property type="match status" value="1"/>
</dbReference>
<evidence type="ECO:0000256" key="10">
    <source>
        <dbReference type="ARBA" id="ARBA00022801"/>
    </source>
</evidence>
<dbReference type="CDD" id="cd07906">
    <property type="entry name" value="Adenylation_DNA_ligase_LigD_LigC"/>
    <property type="match status" value="1"/>
</dbReference>
<feature type="compositionally biased region" description="Acidic residues" evidence="23">
    <location>
        <begin position="868"/>
        <end position="881"/>
    </location>
</feature>
<evidence type="ECO:0000256" key="23">
    <source>
        <dbReference type="SAM" id="MobiDB-lite"/>
    </source>
</evidence>
<feature type="region of interest" description="Disordered" evidence="23">
    <location>
        <begin position="491"/>
        <end position="564"/>
    </location>
</feature>
<keyword evidence="15" id="KW-0233">DNA recombination</keyword>
<dbReference type="RefSeq" id="WP_079727081.1">
    <property type="nucleotide sequence ID" value="NZ_FUZP01000001.1"/>
</dbReference>
<keyword evidence="4" id="KW-0808">Transferase</keyword>
<dbReference type="GO" id="GO:0005524">
    <property type="term" value="F:ATP binding"/>
    <property type="evidence" value="ECO:0007669"/>
    <property type="project" value="UniProtKB-KW"/>
</dbReference>
<dbReference type="SUPFAM" id="SSF50249">
    <property type="entry name" value="Nucleic acid-binding proteins"/>
    <property type="match status" value="1"/>
</dbReference>
<keyword evidence="26" id="KW-1185">Reference proteome</keyword>
<dbReference type="Pfam" id="PF13298">
    <property type="entry name" value="LigD_N"/>
    <property type="match status" value="1"/>
</dbReference>
<dbReference type="EC" id="6.5.1.1" evidence="2"/>
<evidence type="ECO:0000256" key="20">
    <source>
        <dbReference type="ARBA" id="ARBA00034003"/>
    </source>
</evidence>
<dbReference type="GO" id="GO:0003910">
    <property type="term" value="F:DNA ligase (ATP) activity"/>
    <property type="evidence" value="ECO:0007669"/>
    <property type="project" value="UniProtKB-EC"/>
</dbReference>
<dbReference type="NCBIfam" id="TIGR02778">
    <property type="entry name" value="ligD_pol"/>
    <property type="match status" value="1"/>
</dbReference>
<dbReference type="PANTHER" id="PTHR42705">
    <property type="entry name" value="BIFUNCTIONAL NON-HOMOLOGOUS END JOINING PROTEIN LIGD"/>
    <property type="match status" value="1"/>
</dbReference>
<dbReference type="STRING" id="123320.SAMN06309945_0940"/>
<evidence type="ECO:0000256" key="13">
    <source>
        <dbReference type="ARBA" id="ARBA00022932"/>
    </source>
</evidence>
<evidence type="ECO:0000256" key="9">
    <source>
        <dbReference type="ARBA" id="ARBA00022763"/>
    </source>
</evidence>
<keyword evidence="13" id="KW-0239">DNA-directed DNA polymerase</keyword>
<dbReference type="InterPro" id="IPR012340">
    <property type="entry name" value="NA-bd_OB-fold"/>
</dbReference>
<evidence type="ECO:0000256" key="2">
    <source>
        <dbReference type="ARBA" id="ARBA00012727"/>
    </source>
</evidence>
<dbReference type="NCBIfam" id="TIGR02777">
    <property type="entry name" value="LigD_PE_dom"/>
    <property type="match status" value="1"/>
</dbReference>
<evidence type="ECO:0000256" key="15">
    <source>
        <dbReference type="ARBA" id="ARBA00023172"/>
    </source>
</evidence>
<keyword evidence="18" id="KW-0511">Multifunctional enzyme</keyword>
<dbReference type="NCBIfam" id="NF007210">
    <property type="entry name" value="PRK09632.1"/>
    <property type="match status" value="1"/>
</dbReference>
<evidence type="ECO:0000256" key="14">
    <source>
        <dbReference type="ARBA" id="ARBA00023125"/>
    </source>
</evidence>
<dbReference type="Gene3D" id="2.40.50.140">
    <property type="entry name" value="Nucleic acid-binding proteins"/>
    <property type="match status" value="1"/>
</dbReference>
<evidence type="ECO:0000256" key="22">
    <source>
        <dbReference type="ARBA" id="ARBA00049990"/>
    </source>
</evidence>
<feature type="compositionally biased region" description="Low complexity" evidence="23">
    <location>
        <begin position="508"/>
        <end position="529"/>
    </location>
</feature>
<dbReference type="Gene3D" id="3.30.470.30">
    <property type="entry name" value="DNA ligase/mRNA capping enzyme"/>
    <property type="match status" value="1"/>
</dbReference>
<evidence type="ECO:0000259" key="24">
    <source>
        <dbReference type="PROSITE" id="PS50160"/>
    </source>
</evidence>
<evidence type="ECO:0000256" key="8">
    <source>
        <dbReference type="ARBA" id="ARBA00022741"/>
    </source>
</evidence>
<evidence type="ECO:0000256" key="3">
    <source>
        <dbReference type="ARBA" id="ARBA00022598"/>
    </source>
</evidence>
<gene>
    <name evidence="25" type="ORF">SAMN06309945_0940</name>
</gene>
<dbReference type="EMBL" id="FUZP01000001">
    <property type="protein sequence ID" value="SKC43610.1"/>
    <property type="molecule type" value="Genomic_DNA"/>
</dbReference>
<dbReference type="CDD" id="cd04863">
    <property type="entry name" value="MtLigD_Pol_like"/>
    <property type="match status" value="1"/>
</dbReference>
<evidence type="ECO:0000256" key="1">
    <source>
        <dbReference type="ARBA" id="ARBA00001936"/>
    </source>
</evidence>
<dbReference type="PANTHER" id="PTHR42705:SF2">
    <property type="entry name" value="BIFUNCTIONAL NON-HOMOLOGOUS END JOINING PROTEIN LIGD"/>
    <property type="match status" value="1"/>
</dbReference>
<keyword evidence="16" id="KW-0234">DNA repair</keyword>
<keyword evidence="10" id="KW-0378">Hydrolase</keyword>
<comment type="similarity">
    <text evidence="22">In the N-terminal section; belongs to the LigD polymerase family.</text>
</comment>
<dbReference type="GO" id="GO:0006310">
    <property type="term" value="P:DNA recombination"/>
    <property type="evidence" value="ECO:0007669"/>
    <property type="project" value="UniProtKB-KW"/>
</dbReference>
<keyword evidence="17" id="KW-0464">Manganese</keyword>
<evidence type="ECO:0000256" key="19">
    <source>
        <dbReference type="ARBA" id="ARBA00029943"/>
    </source>
</evidence>
<dbReference type="GO" id="GO:0003677">
    <property type="term" value="F:DNA binding"/>
    <property type="evidence" value="ECO:0007669"/>
    <property type="project" value="UniProtKB-KW"/>
</dbReference>
<dbReference type="NCBIfam" id="TIGR02779">
    <property type="entry name" value="NHEJ_ligase_lig"/>
    <property type="match status" value="1"/>
</dbReference>
<keyword evidence="12" id="KW-0067">ATP-binding</keyword>
<keyword evidence="3 25" id="KW-0436">Ligase</keyword>
<dbReference type="AlphaFoldDB" id="A0A1T5IWS2"/>
<dbReference type="Pfam" id="PF04679">
    <property type="entry name" value="DNA_ligase_A_C"/>
    <property type="match status" value="1"/>
</dbReference>
<dbReference type="GO" id="GO:0006281">
    <property type="term" value="P:DNA repair"/>
    <property type="evidence" value="ECO:0007669"/>
    <property type="project" value="UniProtKB-KW"/>
</dbReference>
<evidence type="ECO:0000256" key="16">
    <source>
        <dbReference type="ARBA" id="ARBA00023204"/>
    </source>
</evidence>
<dbReference type="SUPFAM" id="SSF56091">
    <property type="entry name" value="DNA ligase/mRNA capping enzyme, catalytic domain"/>
    <property type="match status" value="1"/>
</dbReference>
<sequence length="881" mass="95505">MAAASDKQIVTVDGHRLPVTNLGKVLYPETGTTKADVLDYYTRVAPLLLPHSAWRPATRKRWVHGVGTEDAPGQMFFQKDLGDGTPDWVKRFEIEHSDHTNTYPVVNDRATLAWLAQIAALEIHVPQWRFGPRGARKNPDRMVFDLDPGDGVGLPECVEAARLCREILDDMGMPAFPVTSGSKGIHLYASLDGKQTSDQVSQVAHELARALEADHPDLVVSDMKKALRVGKVLLDWSQNNGAKTTIAPYSLRGRARPTVAVPRTWEELESPELRHLEYDEVLDRIESTGDPMAAIDGDLVGEFGEGGAGYLGAGDESQRDRLHIYRSKRDAAITSEPVPAESPVDREGNSFVIQEHHASRLHWDFRLEHAGVLVSWALPKGVPTDTKGNHLAVQTEDHPLEYGSFEGSIPAGEYGAGEVTIWDAGTYELEKWRKDEVIARLTGRPDGGLGGTVKLALIRTSAGPGGEDGGDENSGTIPKSSWLIHRMKDTGAHAEHHADEGTADASRSKAGGASTKASASTAESSSSTSDDSDSDDSAPDAPASAPGTYKPMLATAGTRTDLRSSKEWSLEMKWDGIRAIVTVDDGAVTITSRNGHDITKRYPELLDAAEGVHATSAVLDGEIVALDGSGVPSFGLLQQRMNLDKAAEIERAATKNPATLMLFDVLEVNGVSIVDQPYRERRDLLERLIADDQRGRVRVPPAFDGQIDDAVETSRRLKLEGVVAKIVDSRYDPGRRSDDWVKLKHQKTQEVVVGGWRPGNGGRSGQIGSLLVGIPGEDGLTYVGRVGTGFSQADLAAIGKRLDALERKTSPFIEVPSDVMRDAHWVTPKVVGEVTFGDWTDSGHLRHPSWRGVRVDKTPEDVVREPNPDLDGDGDGDGDGD</sequence>
<dbReference type="Proteomes" id="UP000190857">
    <property type="component" value="Unassembled WGS sequence"/>
</dbReference>
<keyword evidence="9" id="KW-0227">DNA damage</keyword>
<dbReference type="Gene3D" id="3.30.1490.70">
    <property type="match status" value="1"/>
</dbReference>
<evidence type="ECO:0000256" key="11">
    <source>
        <dbReference type="ARBA" id="ARBA00022839"/>
    </source>
</evidence>
<reference evidence="25 26" key="1">
    <citation type="submission" date="2017-02" db="EMBL/GenBank/DDBJ databases">
        <authorList>
            <person name="Peterson S.W."/>
        </authorList>
    </citation>
    <scope>NUCLEOTIDE SEQUENCE [LARGE SCALE GENOMIC DNA]</scope>
    <source>
        <strain evidence="25 26">VKM Ac-2059</strain>
    </source>
</reference>
<evidence type="ECO:0000256" key="6">
    <source>
        <dbReference type="ARBA" id="ARBA00022722"/>
    </source>
</evidence>
<dbReference type="InterPro" id="IPR014144">
    <property type="entry name" value="LigD_PE_domain"/>
</dbReference>
<comment type="cofactor">
    <cofactor evidence="1">
        <name>Mn(2+)</name>
        <dbReference type="ChEBI" id="CHEBI:29035"/>
    </cofactor>
</comment>
<evidence type="ECO:0000256" key="4">
    <source>
        <dbReference type="ARBA" id="ARBA00022679"/>
    </source>
</evidence>
<evidence type="ECO:0000256" key="21">
    <source>
        <dbReference type="ARBA" id="ARBA00049981"/>
    </source>
</evidence>
<dbReference type="InterPro" id="IPR014145">
    <property type="entry name" value="LigD_pol_dom"/>
</dbReference>
<keyword evidence="14" id="KW-0238">DNA-binding</keyword>
<feature type="region of interest" description="Disordered" evidence="23">
    <location>
        <begin position="850"/>
        <end position="881"/>
    </location>
</feature>
<name>A0A1T5IWS2_9MICO</name>
<evidence type="ECO:0000313" key="25">
    <source>
        <dbReference type="EMBL" id="SKC43610.1"/>
    </source>
</evidence>
<keyword evidence="5" id="KW-0548">Nucleotidyltransferase</keyword>
<comment type="catalytic activity">
    <reaction evidence="20">
        <text>ATP + (deoxyribonucleotide)n-3'-hydroxyl + 5'-phospho-(deoxyribonucleotide)m = (deoxyribonucleotide)n+m + AMP + diphosphate.</text>
        <dbReference type="EC" id="6.5.1.1"/>
    </reaction>
</comment>
<dbReference type="GO" id="GO:0003887">
    <property type="term" value="F:DNA-directed DNA polymerase activity"/>
    <property type="evidence" value="ECO:0007669"/>
    <property type="project" value="UniProtKB-KW"/>
</dbReference>
<dbReference type="CDD" id="cd07971">
    <property type="entry name" value="OBF_DNA_ligase_LigD"/>
    <property type="match status" value="1"/>
</dbReference>
<proteinExistence type="inferred from homology"/>
<evidence type="ECO:0000256" key="18">
    <source>
        <dbReference type="ARBA" id="ARBA00023268"/>
    </source>
</evidence>
<dbReference type="GO" id="GO:0046872">
    <property type="term" value="F:metal ion binding"/>
    <property type="evidence" value="ECO:0007669"/>
    <property type="project" value="UniProtKB-KW"/>
</dbReference>
<keyword evidence="8" id="KW-0547">Nucleotide-binding</keyword>
<dbReference type="Pfam" id="PF01068">
    <property type="entry name" value="DNA_ligase_A_M"/>
    <property type="match status" value="1"/>
</dbReference>
<dbReference type="InterPro" id="IPR014146">
    <property type="entry name" value="LigD_ligase_dom"/>
</dbReference>
<evidence type="ECO:0000256" key="12">
    <source>
        <dbReference type="ARBA" id="ARBA00022840"/>
    </source>
</evidence>
<dbReference type="InterPro" id="IPR016059">
    <property type="entry name" value="DNA_ligase_ATP-dep_CS"/>
</dbReference>
<feature type="compositionally biased region" description="Basic and acidic residues" evidence="23">
    <location>
        <begin position="491"/>
        <end position="500"/>
    </location>
</feature>
<protein>
    <recommendedName>
        <fullName evidence="2">DNA ligase (ATP)</fullName>
        <ecNumber evidence="2">6.5.1.1</ecNumber>
    </recommendedName>
    <alternativeName>
        <fullName evidence="19">NHEJ DNA polymerase</fullName>
    </alternativeName>
</protein>
<dbReference type="InterPro" id="IPR012309">
    <property type="entry name" value="DNA_ligase_ATP-dep_C"/>
</dbReference>
<evidence type="ECO:0000256" key="5">
    <source>
        <dbReference type="ARBA" id="ARBA00022695"/>
    </source>
</evidence>
<dbReference type="Gene3D" id="3.90.920.10">
    <property type="entry name" value="DNA primase, PRIM domain"/>
    <property type="match status" value="1"/>
</dbReference>
<feature type="domain" description="ATP-dependent DNA ligase family profile" evidence="24">
    <location>
        <begin position="651"/>
        <end position="773"/>
    </location>
</feature>
<organism evidence="25 26">
    <name type="scientific">Okibacterium fritillariae</name>
    <dbReference type="NCBI Taxonomy" id="123320"/>
    <lineage>
        <taxon>Bacteria</taxon>
        <taxon>Bacillati</taxon>
        <taxon>Actinomycetota</taxon>
        <taxon>Actinomycetes</taxon>
        <taxon>Micrococcales</taxon>
        <taxon>Microbacteriaceae</taxon>
        <taxon>Okibacterium</taxon>
    </lineage>
</organism>
<dbReference type="PROSITE" id="PS00697">
    <property type="entry name" value="DNA_LIGASE_A1"/>
    <property type="match status" value="1"/>
</dbReference>